<dbReference type="PROSITE" id="PS51160">
    <property type="entry name" value="ACYLPHOSPHATASE_3"/>
    <property type="match status" value="1"/>
</dbReference>
<dbReference type="EC" id="3.6.1.7" evidence="2"/>
<gene>
    <name evidence="2" type="primary">acyP_4</name>
    <name evidence="2" type="ORF">SDC9_192488</name>
</gene>
<dbReference type="EMBL" id="VSSQ01104431">
    <property type="protein sequence ID" value="MPN44921.1"/>
    <property type="molecule type" value="Genomic_DNA"/>
</dbReference>
<feature type="domain" description="Acylphosphatase-like" evidence="1">
    <location>
        <begin position="3"/>
        <end position="89"/>
    </location>
</feature>
<protein>
    <submittedName>
        <fullName evidence="2">Acylphosphatase</fullName>
        <ecNumber evidence="2">3.6.1.7</ecNumber>
    </submittedName>
</protein>
<dbReference type="Gene3D" id="3.30.70.100">
    <property type="match status" value="1"/>
</dbReference>
<accession>A0A645I0V3</accession>
<name>A0A645I0V3_9ZZZZ</name>
<comment type="caution">
    <text evidence="2">The sequence shown here is derived from an EMBL/GenBank/DDBJ whole genome shotgun (WGS) entry which is preliminary data.</text>
</comment>
<dbReference type="InterPro" id="IPR001792">
    <property type="entry name" value="Acylphosphatase-like_dom"/>
</dbReference>
<organism evidence="2">
    <name type="scientific">bioreactor metagenome</name>
    <dbReference type="NCBI Taxonomy" id="1076179"/>
    <lineage>
        <taxon>unclassified sequences</taxon>
        <taxon>metagenomes</taxon>
        <taxon>ecological metagenomes</taxon>
    </lineage>
</organism>
<dbReference type="InterPro" id="IPR036046">
    <property type="entry name" value="Acylphosphatase-like_dom_sf"/>
</dbReference>
<dbReference type="PANTHER" id="PTHR47268:SF4">
    <property type="entry name" value="ACYLPHOSPHATASE"/>
    <property type="match status" value="1"/>
</dbReference>
<dbReference type="SUPFAM" id="SSF54975">
    <property type="entry name" value="Acylphosphatase/BLUF domain-like"/>
    <property type="match status" value="1"/>
</dbReference>
<proteinExistence type="predicted"/>
<dbReference type="AlphaFoldDB" id="A0A645I0V3"/>
<evidence type="ECO:0000259" key="1">
    <source>
        <dbReference type="PROSITE" id="PS51160"/>
    </source>
</evidence>
<reference evidence="2" key="1">
    <citation type="submission" date="2019-08" db="EMBL/GenBank/DDBJ databases">
        <authorList>
            <person name="Kucharzyk K."/>
            <person name="Murdoch R.W."/>
            <person name="Higgins S."/>
            <person name="Loffler F."/>
        </authorList>
    </citation>
    <scope>NUCLEOTIDE SEQUENCE</scope>
</reference>
<dbReference type="InterPro" id="IPR020456">
    <property type="entry name" value="Acylphosphatase"/>
</dbReference>
<dbReference type="Pfam" id="PF00708">
    <property type="entry name" value="Acylphosphatase"/>
    <property type="match status" value="1"/>
</dbReference>
<evidence type="ECO:0000313" key="2">
    <source>
        <dbReference type="EMBL" id="MPN44921.1"/>
    </source>
</evidence>
<dbReference type="PANTHER" id="PTHR47268">
    <property type="entry name" value="ACYLPHOSPHATASE"/>
    <property type="match status" value="1"/>
</dbReference>
<dbReference type="GO" id="GO:0003998">
    <property type="term" value="F:acylphosphatase activity"/>
    <property type="evidence" value="ECO:0007669"/>
    <property type="project" value="UniProtKB-EC"/>
</dbReference>
<keyword evidence="2" id="KW-0378">Hydrolase</keyword>
<sequence length="89" mass="10275">MERYYVIFKGRVQGVGFRYYVISLAQTKGLTGWIRNQLNGNVEMEIQGNPDTFQLVLEQILAGNGWIRITDYSIKRIPVIAESAFNIKY</sequence>